<evidence type="ECO:0000313" key="1">
    <source>
        <dbReference type="EMBL" id="CAE4628871.1"/>
    </source>
</evidence>
<organism evidence="1">
    <name type="scientific">Alexandrium monilatum</name>
    <dbReference type="NCBI Taxonomy" id="311494"/>
    <lineage>
        <taxon>Eukaryota</taxon>
        <taxon>Sar</taxon>
        <taxon>Alveolata</taxon>
        <taxon>Dinophyceae</taxon>
        <taxon>Gonyaulacales</taxon>
        <taxon>Pyrocystaceae</taxon>
        <taxon>Alexandrium</taxon>
    </lineage>
</organism>
<sequence>MSFSAKGAPPDAAASGELAVKASALDALGGTPKLAGGGMFKFGDGQGPALIPSSLTCIVGHEGGPGAFYLGRWGGVAGSHRVAGQPWGVGKLTVPGAVVMRGLH</sequence>
<protein>
    <submittedName>
        <fullName evidence="1">Uncharacterized protein</fullName>
    </submittedName>
</protein>
<dbReference type="EMBL" id="HBNR01060139">
    <property type="protein sequence ID" value="CAE4628871.1"/>
    <property type="molecule type" value="Transcribed_RNA"/>
</dbReference>
<dbReference type="AlphaFoldDB" id="A0A7S4RYG6"/>
<proteinExistence type="predicted"/>
<reference evidence="1" key="1">
    <citation type="submission" date="2021-01" db="EMBL/GenBank/DDBJ databases">
        <authorList>
            <person name="Corre E."/>
            <person name="Pelletier E."/>
            <person name="Niang G."/>
            <person name="Scheremetjew M."/>
            <person name="Finn R."/>
            <person name="Kale V."/>
            <person name="Holt S."/>
            <person name="Cochrane G."/>
            <person name="Meng A."/>
            <person name="Brown T."/>
            <person name="Cohen L."/>
        </authorList>
    </citation>
    <scope>NUCLEOTIDE SEQUENCE</scope>
    <source>
        <strain evidence="1">CCMP3105</strain>
    </source>
</reference>
<gene>
    <name evidence="1" type="ORF">AMON00008_LOCUS42319</name>
</gene>
<name>A0A7S4RYG6_9DINO</name>
<accession>A0A7S4RYG6</accession>